<protein>
    <submittedName>
        <fullName evidence="2">Uncharacterized protein</fullName>
    </submittedName>
</protein>
<accession>A0A9J6FF27</accession>
<evidence type="ECO:0000313" key="2">
    <source>
        <dbReference type="EMBL" id="KAH9361650.1"/>
    </source>
</evidence>
<dbReference type="AlphaFoldDB" id="A0A9J6FF27"/>
<evidence type="ECO:0000313" key="3">
    <source>
        <dbReference type="Proteomes" id="UP000821853"/>
    </source>
</evidence>
<dbReference type="VEuPathDB" id="VectorBase:HLOH_042276"/>
<reference evidence="2 3" key="1">
    <citation type="journal article" date="2020" name="Cell">
        <title>Large-Scale Comparative Analyses of Tick Genomes Elucidate Their Genetic Diversity and Vector Capacities.</title>
        <authorList>
            <consortium name="Tick Genome and Microbiome Consortium (TIGMIC)"/>
            <person name="Jia N."/>
            <person name="Wang J."/>
            <person name="Shi W."/>
            <person name="Du L."/>
            <person name="Sun Y."/>
            <person name="Zhan W."/>
            <person name="Jiang J.F."/>
            <person name="Wang Q."/>
            <person name="Zhang B."/>
            <person name="Ji P."/>
            <person name="Bell-Sakyi L."/>
            <person name="Cui X.M."/>
            <person name="Yuan T.T."/>
            <person name="Jiang B.G."/>
            <person name="Yang W.F."/>
            <person name="Lam T.T."/>
            <person name="Chang Q.C."/>
            <person name="Ding S.J."/>
            <person name="Wang X.J."/>
            <person name="Zhu J.G."/>
            <person name="Ruan X.D."/>
            <person name="Zhao L."/>
            <person name="Wei J.T."/>
            <person name="Ye R.Z."/>
            <person name="Que T.C."/>
            <person name="Du C.H."/>
            <person name="Zhou Y.H."/>
            <person name="Cheng J.X."/>
            <person name="Dai P.F."/>
            <person name="Guo W.B."/>
            <person name="Han X.H."/>
            <person name="Huang E.J."/>
            <person name="Li L.F."/>
            <person name="Wei W."/>
            <person name="Gao Y.C."/>
            <person name="Liu J.Z."/>
            <person name="Shao H.Z."/>
            <person name="Wang X."/>
            <person name="Wang C.C."/>
            <person name="Yang T.C."/>
            <person name="Huo Q.B."/>
            <person name="Li W."/>
            <person name="Chen H.Y."/>
            <person name="Chen S.E."/>
            <person name="Zhou L.G."/>
            <person name="Ni X.B."/>
            <person name="Tian J.H."/>
            <person name="Sheng Y."/>
            <person name="Liu T."/>
            <person name="Pan Y.S."/>
            <person name="Xia L.Y."/>
            <person name="Li J."/>
            <person name="Zhao F."/>
            <person name="Cao W.C."/>
        </authorList>
    </citation>
    <scope>NUCLEOTIDE SEQUENCE [LARGE SCALE GENOMIC DNA]</scope>
    <source>
        <strain evidence="2">HaeL-2018</strain>
    </source>
</reference>
<organism evidence="2 3">
    <name type="scientific">Haemaphysalis longicornis</name>
    <name type="common">Bush tick</name>
    <dbReference type="NCBI Taxonomy" id="44386"/>
    <lineage>
        <taxon>Eukaryota</taxon>
        <taxon>Metazoa</taxon>
        <taxon>Ecdysozoa</taxon>
        <taxon>Arthropoda</taxon>
        <taxon>Chelicerata</taxon>
        <taxon>Arachnida</taxon>
        <taxon>Acari</taxon>
        <taxon>Parasitiformes</taxon>
        <taxon>Ixodida</taxon>
        <taxon>Ixodoidea</taxon>
        <taxon>Ixodidae</taxon>
        <taxon>Haemaphysalinae</taxon>
        <taxon>Haemaphysalis</taxon>
    </lineage>
</organism>
<evidence type="ECO:0000256" key="1">
    <source>
        <dbReference type="SAM" id="MobiDB-lite"/>
    </source>
</evidence>
<comment type="caution">
    <text evidence="2">The sequence shown here is derived from an EMBL/GenBank/DDBJ whole genome shotgun (WGS) entry which is preliminary data.</text>
</comment>
<proteinExistence type="predicted"/>
<feature type="region of interest" description="Disordered" evidence="1">
    <location>
        <begin position="1"/>
        <end position="25"/>
    </location>
</feature>
<sequence>MNEDTEVVPVTSPQRNQTKTDPQQTPLITSQEVMPPDQRWNRQHIYAQDQVTRTDRACLLRDVCAATCCSGFASVRELWTTGGCPGVAATSRRPSCGSVGAPYGCCLLHDGGRVGTDGAVLCCLGWRLFGSGPHFAGGRLLGLLIRPRHIRAESSGCTDVICQRRRCTCLGWLQPNVGLLSSSRAGRDLLIITTD</sequence>
<keyword evidence="3" id="KW-1185">Reference proteome</keyword>
<feature type="compositionally biased region" description="Polar residues" evidence="1">
    <location>
        <begin position="11"/>
        <end position="25"/>
    </location>
</feature>
<name>A0A9J6FF27_HAELO</name>
<dbReference type="Proteomes" id="UP000821853">
    <property type="component" value="Chromosome 1"/>
</dbReference>
<gene>
    <name evidence="2" type="ORF">HPB48_005197</name>
</gene>
<dbReference type="EMBL" id="JABSTR010000001">
    <property type="protein sequence ID" value="KAH9361650.1"/>
    <property type="molecule type" value="Genomic_DNA"/>
</dbReference>